<feature type="compositionally biased region" description="Polar residues" evidence="1">
    <location>
        <begin position="1"/>
        <end position="11"/>
    </location>
</feature>
<gene>
    <name evidence="2" type="ORF">BO94DRAFT_540301</name>
</gene>
<evidence type="ECO:0000313" key="3">
    <source>
        <dbReference type="Proteomes" id="UP000246702"/>
    </source>
</evidence>
<dbReference type="OrthoDB" id="4497323at2759"/>
<evidence type="ECO:0000313" key="2">
    <source>
        <dbReference type="EMBL" id="PWY68107.1"/>
    </source>
</evidence>
<protein>
    <submittedName>
        <fullName evidence="2">Uncharacterized protein</fullName>
    </submittedName>
</protein>
<accession>A0A317V5E1</accession>
<comment type="caution">
    <text evidence="2">The sequence shown here is derived from an EMBL/GenBank/DDBJ whole genome shotgun (WGS) entry which is preliminary data.</text>
</comment>
<dbReference type="EMBL" id="MSFK01000045">
    <property type="protein sequence ID" value="PWY68107.1"/>
    <property type="molecule type" value="Genomic_DNA"/>
</dbReference>
<organism evidence="2 3">
    <name type="scientific">Aspergillus sclerotioniger CBS 115572</name>
    <dbReference type="NCBI Taxonomy" id="1450535"/>
    <lineage>
        <taxon>Eukaryota</taxon>
        <taxon>Fungi</taxon>
        <taxon>Dikarya</taxon>
        <taxon>Ascomycota</taxon>
        <taxon>Pezizomycotina</taxon>
        <taxon>Eurotiomycetes</taxon>
        <taxon>Eurotiomycetidae</taxon>
        <taxon>Eurotiales</taxon>
        <taxon>Aspergillaceae</taxon>
        <taxon>Aspergillus</taxon>
        <taxon>Aspergillus subgen. Circumdati</taxon>
    </lineage>
</organism>
<feature type="compositionally biased region" description="Basic and acidic residues" evidence="1">
    <location>
        <begin position="36"/>
        <end position="52"/>
    </location>
</feature>
<proteinExistence type="predicted"/>
<dbReference type="GeneID" id="37115034"/>
<dbReference type="AlphaFoldDB" id="A0A317V5E1"/>
<keyword evidence="3" id="KW-1185">Reference proteome</keyword>
<dbReference type="Proteomes" id="UP000246702">
    <property type="component" value="Unassembled WGS sequence"/>
</dbReference>
<name>A0A317V5E1_9EURO</name>
<dbReference type="RefSeq" id="XP_025462129.1">
    <property type="nucleotide sequence ID" value="XM_025612891.1"/>
</dbReference>
<evidence type="ECO:0000256" key="1">
    <source>
        <dbReference type="SAM" id="MobiDB-lite"/>
    </source>
</evidence>
<sequence>MASAHQDNFTIDPSVLYNEAPLGNHHSEPMRGTNNQEREGQDGKQGERKGDEECCPPSVEPIRMIIRGHIFNLDNGVPEHIQDELWALFGKKKLTSEKIPEHLKAYGYTAEQFEQFAKEDAKYGKMALEG</sequence>
<reference evidence="2 3" key="1">
    <citation type="submission" date="2016-12" db="EMBL/GenBank/DDBJ databases">
        <title>The genomes of Aspergillus section Nigri reveals drivers in fungal speciation.</title>
        <authorList>
            <consortium name="DOE Joint Genome Institute"/>
            <person name="Vesth T.C."/>
            <person name="Nybo J."/>
            <person name="Theobald S."/>
            <person name="Brandl J."/>
            <person name="Frisvad J.C."/>
            <person name="Nielsen K.F."/>
            <person name="Lyhne E.K."/>
            <person name="Kogle M.E."/>
            <person name="Kuo A."/>
            <person name="Riley R."/>
            <person name="Clum A."/>
            <person name="Nolan M."/>
            <person name="Lipzen A."/>
            <person name="Salamov A."/>
            <person name="Henrissat B."/>
            <person name="Wiebenga A."/>
            <person name="De Vries R.P."/>
            <person name="Grigoriev I.V."/>
            <person name="Mortensen U.H."/>
            <person name="Andersen M.R."/>
            <person name="Baker S.E."/>
        </authorList>
    </citation>
    <scope>NUCLEOTIDE SEQUENCE [LARGE SCALE GENOMIC DNA]</scope>
    <source>
        <strain evidence="2 3">CBS 115572</strain>
    </source>
</reference>
<feature type="region of interest" description="Disordered" evidence="1">
    <location>
        <begin position="1"/>
        <end position="57"/>
    </location>
</feature>